<keyword evidence="1" id="KW-0472">Membrane</keyword>
<gene>
    <name evidence="2" type="ORF">D9V34_15065</name>
</gene>
<feature type="transmembrane region" description="Helical" evidence="1">
    <location>
        <begin position="114"/>
        <end position="131"/>
    </location>
</feature>
<evidence type="ECO:0000313" key="3">
    <source>
        <dbReference type="Proteomes" id="UP000269438"/>
    </source>
</evidence>
<keyword evidence="1" id="KW-1133">Transmembrane helix</keyword>
<dbReference type="RefSeq" id="WP_121689304.1">
    <property type="nucleotide sequence ID" value="NZ_RCUY01000014.1"/>
</dbReference>
<dbReference type="EMBL" id="RCUY01000014">
    <property type="protein sequence ID" value="RLP79862.1"/>
    <property type="molecule type" value="Genomic_DNA"/>
</dbReference>
<evidence type="ECO:0008006" key="4">
    <source>
        <dbReference type="Google" id="ProtNLM"/>
    </source>
</evidence>
<evidence type="ECO:0000313" key="2">
    <source>
        <dbReference type="EMBL" id="RLP79862.1"/>
    </source>
</evidence>
<reference evidence="2 3" key="1">
    <citation type="submission" date="2018-10" db="EMBL/GenBank/DDBJ databases">
        <authorList>
            <person name="Li J."/>
        </authorList>
    </citation>
    <scope>NUCLEOTIDE SEQUENCE [LARGE SCALE GENOMIC DNA]</scope>
    <source>
        <strain evidence="2 3">JCM 11654</strain>
    </source>
</reference>
<feature type="transmembrane region" description="Helical" evidence="1">
    <location>
        <begin position="47"/>
        <end position="69"/>
    </location>
</feature>
<dbReference type="AlphaFoldDB" id="A0A3L7AKG1"/>
<name>A0A3L7AKG1_9MICO</name>
<keyword evidence="1" id="KW-0812">Transmembrane</keyword>
<proteinExistence type="predicted"/>
<dbReference type="OrthoDB" id="5114360at2"/>
<organism evidence="2 3">
    <name type="scientific">Mycetocola lacteus</name>
    <dbReference type="NCBI Taxonomy" id="76637"/>
    <lineage>
        <taxon>Bacteria</taxon>
        <taxon>Bacillati</taxon>
        <taxon>Actinomycetota</taxon>
        <taxon>Actinomycetes</taxon>
        <taxon>Micrococcales</taxon>
        <taxon>Microbacteriaceae</taxon>
        <taxon>Mycetocola</taxon>
    </lineage>
</organism>
<dbReference type="Proteomes" id="UP000269438">
    <property type="component" value="Unassembled WGS sequence"/>
</dbReference>
<keyword evidence="3" id="KW-1185">Reference proteome</keyword>
<sequence>MTAASAHRKKLVPRVIVLALLLWVILCVALPGPVPIQFGSADAPAAGGVSSWFVAIALALIMLVTVWAFRSGHATRTPDQRRGDLAALLIAQSLFGYSLVVVGTIPAADLPVSWLPLAVAIVAATAGYFITHRIVDHNPEIAPSESTESGS</sequence>
<protein>
    <recommendedName>
        <fullName evidence="4">DUF1648 domain-containing protein</fullName>
    </recommendedName>
</protein>
<evidence type="ECO:0000256" key="1">
    <source>
        <dbReference type="SAM" id="Phobius"/>
    </source>
</evidence>
<comment type="caution">
    <text evidence="2">The sequence shown here is derived from an EMBL/GenBank/DDBJ whole genome shotgun (WGS) entry which is preliminary data.</text>
</comment>
<feature type="transmembrane region" description="Helical" evidence="1">
    <location>
        <begin position="85"/>
        <end position="108"/>
    </location>
</feature>
<accession>A0A3L7AKG1</accession>